<dbReference type="PIRSF" id="PIRSF004553">
    <property type="entry name" value="CHP00095"/>
    <property type="match status" value="1"/>
</dbReference>
<name>A0A7V6A2N2_9BACT</name>
<dbReference type="GO" id="GO:0003676">
    <property type="term" value="F:nucleic acid binding"/>
    <property type="evidence" value="ECO:0007669"/>
    <property type="project" value="InterPro"/>
</dbReference>
<keyword evidence="1 3" id="KW-0489">Methyltransferase</keyword>
<comment type="caution">
    <text evidence="3">The sequence shown here is derived from an EMBL/GenBank/DDBJ whole genome shotgun (WGS) entry which is preliminary data.</text>
</comment>
<protein>
    <submittedName>
        <fullName evidence="3">16S rRNA (Guanine(966)-N(2))-methyltransferase RsmD</fullName>
        <ecNumber evidence="3">2.1.1.171</ecNumber>
    </submittedName>
</protein>
<dbReference type="GO" id="GO:0052913">
    <property type="term" value="F:16S rRNA (guanine(966)-N(2))-methyltransferase activity"/>
    <property type="evidence" value="ECO:0007669"/>
    <property type="project" value="UniProtKB-EC"/>
</dbReference>
<dbReference type="NCBIfam" id="TIGR00095">
    <property type="entry name" value="16S rRNA (guanine(966)-N(2))-methyltransferase RsmD"/>
    <property type="match status" value="1"/>
</dbReference>
<organism evidence="3">
    <name type="scientific">Desulfobacca acetoxidans</name>
    <dbReference type="NCBI Taxonomy" id="60893"/>
    <lineage>
        <taxon>Bacteria</taxon>
        <taxon>Pseudomonadati</taxon>
        <taxon>Thermodesulfobacteriota</taxon>
        <taxon>Desulfobaccia</taxon>
        <taxon>Desulfobaccales</taxon>
        <taxon>Desulfobaccaceae</taxon>
        <taxon>Desulfobacca</taxon>
    </lineage>
</organism>
<dbReference type="PROSITE" id="PS00092">
    <property type="entry name" value="N6_MTASE"/>
    <property type="match status" value="1"/>
</dbReference>
<dbReference type="InterPro" id="IPR002052">
    <property type="entry name" value="DNA_methylase_N6_adenine_CS"/>
</dbReference>
<dbReference type="PANTHER" id="PTHR43542">
    <property type="entry name" value="METHYLTRANSFERASE"/>
    <property type="match status" value="1"/>
</dbReference>
<dbReference type="PANTHER" id="PTHR43542:SF1">
    <property type="entry name" value="METHYLTRANSFERASE"/>
    <property type="match status" value="1"/>
</dbReference>
<gene>
    <name evidence="3" type="primary">rsmD</name>
    <name evidence="3" type="ORF">ENV52_05235</name>
</gene>
<reference evidence="3" key="1">
    <citation type="journal article" date="2020" name="mSystems">
        <title>Genome- and Community-Level Interaction Insights into Carbon Utilization and Element Cycling Functions of Hydrothermarchaeota in Hydrothermal Sediment.</title>
        <authorList>
            <person name="Zhou Z."/>
            <person name="Liu Y."/>
            <person name="Xu W."/>
            <person name="Pan J."/>
            <person name="Luo Z.H."/>
            <person name="Li M."/>
        </authorList>
    </citation>
    <scope>NUCLEOTIDE SEQUENCE [LARGE SCALE GENOMIC DNA]</scope>
    <source>
        <strain evidence="3">SpSt-767</strain>
    </source>
</reference>
<sequence length="192" mass="21103">MRIIAGEFKGRRLAAVRGRVRPTSDKVREAIFSILGPQVLEARVLDLFAGTGALSLEALSRGARDAVLVEEHPAALRVLRENLATLELHERVMVLALPVSAAIRKLAGQARQFSLIFLDPPYGRGLALSTLAALPDSGLLRPEARVVAECHHREALPEQMGRLTLLQSRRYGDTHVAFYGIRKNLQEQELSG</sequence>
<accession>A0A7V6A2N2</accession>
<dbReference type="Gene3D" id="3.40.50.150">
    <property type="entry name" value="Vaccinia Virus protein VP39"/>
    <property type="match status" value="1"/>
</dbReference>
<evidence type="ECO:0000256" key="2">
    <source>
        <dbReference type="ARBA" id="ARBA00022679"/>
    </source>
</evidence>
<dbReference type="EMBL" id="DTGR01000078">
    <property type="protein sequence ID" value="HHS29089.1"/>
    <property type="molecule type" value="Genomic_DNA"/>
</dbReference>
<keyword evidence="2 3" id="KW-0808">Transferase</keyword>
<dbReference type="SUPFAM" id="SSF53335">
    <property type="entry name" value="S-adenosyl-L-methionine-dependent methyltransferases"/>
    <property type="match status" value="1"/>
</dbReference>
<proteinExistence type="predicted"/>
<dbReference type="InterPro" id="IPR029063">
    <property type="entry name" value="SAM-dependent_MTases_sf"/>
</dbReference>
<dbReference type="InterPro" id="IPR004398">
    <property type="entry name" value="RNA_MeTrfase_RsmD"/>
</dbReference>
<dbReference type="CDD" id="cd02440">
    <property type="entry name" value="AdoMet_MTases"/>
    <property type="match status" value="1"/>
</dbReference>
<evidence type="ECO:0000313" key="3">
    <source>
        <dbReference type="EMBL" id="HHS29089.1"/>
    </source>
</evidence>
<dbReference type="Pfam" id="PF03602">
    <property type="entry name" value="Cons_hypoth95"/>
    <property type="match status" value="1"/>
</dbReference>
<dbReference type="AlphaFoldDB" id="A0A7V6A2N2"/>
<dbReference type="EC" id="2.1.1.171" evidence="3"/>
<evidence type="ECO:0000256" key="1">
    <source>
        <dbReference type="ARBA" id="ARBA00022603"/>
    </source>
</evidence>